<dbReference type="Pfam" id="PF04844">
    <property type="entry name" value="Ovate"/>
    <property type="match status" value="1"/>
</dbReference>
<keyword evidence="3 6" id="KW-0805">Transcription regulation</keyword>
<dbReference type="InterPro" id="IPR038933">
    <property type="entry name" value="Ovate"/>
</dbReference>
<dbReference type="InterPro" id="IPR006458">
    <property type="entry name" value="Ovate_C"/>
</dbReference>
<comment type="subcellular location">
    <subcellularLocation>
        <location evidence="1 6">Nucleus</location>
    </subcellularLocation>
</comment>
<dbReference type="NCBIfam" id="TIGR01568">
    <property type="entry name" value="A_thal_3678"/>
    <property type="match status" value="1"/>
</dbReference>
<reference evidence="9 10" key="1">
    <citation type="journal article" date="2021" name="BMC Genomics">
        <title>Datura genome reveals duplications of psychoactive alkaloid biosynthetic genes and high mutation rate following tissue culture.</title>
        <authorList>
            <person name="Rajewski A."/>
            <person name="Carter-House D."/>
            <person name="Stajich J."/>
            <person name="Litt A."/>
        </authorList>
    </citation>
    <scope>NUCLEOTIDE SEQUENCE [LARGE SCALE GENOMIC DNA]</scope>
    <source>
        <strain evidence="9">AR-01</strain>
    </source>
</reference>
<evidence type="ECO:0000256" key="3">
    <source>
        <dbReference type="ARBA" id="ARBA00023015"/>
    </source>
</evidence>
<evidence type="ECO:0000313" key="9">
    <source>
        <dbReference type="EMBL" id="MCE3051905.1"/>
    </source>
</evidence>
<accession>A0ABS8WQY7</accession>
<evidence type="ECO:0000259" key="8">
    <source>
        <dbReference type="PROSITE" id="PS51754"/>
    </source>
</evidence>
<keyword evidence="5 6" id="KW-0539">Nucleus</keyword>
<feature type="compositionally biased region" description="Acidic residues" evidence="7">
    <location>
        <begin position="159"/>
        <end position="170"/>
    </location>
</feature>
<keyword evidence="10" id="KW-1185">Reference proteome</keyword>
<keyword evidence="2 6" id="KW-0678">Repressor</keyword>
<protein>
    <recommendedName>
        <fullName evidence="6">Transcription repressor</fullName>
    </recommendedName>
    <alternativeName>
        <fullName evidence="6">Ovate family protein</fullName>
    </alternativeName>
</protein>
<proteinExistence type="predicted"/>
<dbReference type="PANTHER" id="PTHR33057">
    <property type="entry name" value="TRANSCRIPTION REPRESSOR OFP7-RELATED"/>
    <property type="match status" value="1"/>
</dbReference>
<dbReference type="PANTHER" id="PTHR33057:SF214">
    <property type="entry name" value="TRANSCRIPTION REPRESSOR"/>
    <property type="match status" value="1"/>
</dbReference>
<dbReference type="PROSITE" id="PS51754">
    <property type="entry name" value="OVATE"/>
    <property type="match status" value="1"/>
</dbReference>
<evidence type="ECO:0000256" key="5">
    <source>
        <dbReference type="ARBA" id="ARBA00023242"/>
    </source>
</evidence>
<comment type="function">
    <text evidence="6">Transcriptional repressor that regulates multiple aspects of plant growth and development.</text>
</comment>
<feature type="region of interest" description="Disordered" evidence="7">
    <location>
        <begin position="159"/>
        <end position="209"/>
    </location>
</feature>
<comment type="caution">
    <text evidence="9">The sequence shown here is derived from an EMBL/GenBank/DDBJ whole genome shotgun (WGS) entry which is preliminary data.</text>
</comment>
<organism evidence="9 10">
    <name type="scientific">Datura stramonium</name>
    <name type="common">Jimsonweed</name>
    <name type="synonym">Common thornapple</name>
    <dbReference type="NCBI Taxonomy" id="4076"/>
    <lineage>
        <taxon>Eukaryota</taxon>
        <taxon>Viridiplantae</taxon>
        <taxon>Streptophyta</taxon>
        <taxon>Embryophyta</taxon>
        <taxon>Tracheophyta</taxon>
        <taxon>Spermatophyta</taxon>
        <taxon>Magnoliopsida</taxon>
        <taxon>eudicotyledons</taxon>
        <taxon>Gunneridae</taxon>
        <taxon>Pentapetalae</taxon>
        <taxon>asterids</taxon>
        <taxon>lamiids</taxon>
        <taxon>Solanales</taxon>
        <taxon>Solanaceae</taxon>
        <taxon>Solanoideae</taxon>
        <taxon>Datureae</taxon>
        <taxon>Datura</taxon>
    </lineage>
</organism>
<dbReference type="Proteomes" id="UP000823775">
    <property type="component" value="Unassembled WGS sequence"/>
</dbReference>
<gene>
    <name evidence="9" type="ORF">HAX54_051173</name>
</gene>
<evidence type="ECO:0000256" key="6">
    <source>
        <dbReference type="RuleBase" id="RU367028"/>
    </source>
</evidence>
<evidence type="ECO:0000256" key="7">
    <source>
        <dbReference type="SAM" id="MobiDB-lite"/>
    </source>
</evidence>
<keyword evidence="4 6" id="KW-0804">Transcription</keyword>
<feature type="domain" description="OVATE" evidence="8">
    <location>
        <begin position="213"/>
        <end position="272"/>
    </location>
</feature>
<evidence type="ECO:0000256" key="1">
    <source>
        <dbReference type="ARBA" id="ARBA00004123"/>
    </source>
</evidence>
<evidence type="ECO:0000256" key="2">
    <source>
        <dbReference type="ARBA" id="ARBA00022491"/>
    </source>
</evidence>
<feature type="compositionally biased region" description="Basic residues" evidence="7">
    <location>
        <begin position="190"/>
        <end position="200"/>
    </location>
</feature>
<dbReference type="EMBL" id="JACEIK010009051">
    <property type="protein sequence ID" value="MCE3051905.1"/>
    <property type="molecule type" value="Genomic_DNA"/>
</dbReference>
<name>A0ABS8WQY7_DATST</name>
<evidence type="ECO:0000256" key="4">
    <source>
        <dbReference type="ARBA" id="ARBA00023163"/>
    </source>
</evidence>
<feature type="compositionally biased region" description="Low complexity" evidence="7">
    <location>
        <begin position="175"/>
        <end position="185"/>
    </location>
</feature>
<sequence length="276" mass="32000">MFKSSFGYCKSKNISDDIDNNNNKKPVFYPQNHKDYRLVELFSPKPRPFPSMFTHKCPEKCLFPSSGVGRNFLQAAASVYCHNSTSDMNGRKCPPASPIFPHEYSEKCNFNSMTKYYQKNSNKKKKNKKKFKKMTNSKIKKFNFDQEFPNFDYKGLFSSDEDSEDEEDDNNTLFSSRSFTNSDSSEYSLRRKPRRRRRRKEAASGGVKGSLAVVKKSRDPYGDFRDSMLEMIMENQIFGGKELEDLLECFLKLNSQHHHGIIIDVFTEICEALFSG</sequence>
<evidence type="ECO:0000313" key="10">
    <source>
        <dbReference type="Proteomes" id="UP000823775"/>
    </source>
</evidence>